<dbReference type="AlphaFoldDB" id="E9GJR0"/>
<dbReference type="HOGENOM" id="CLU_2040414_0_0_1"/>
<protein>
    <submittedName>
        <fullName evidence="2">Uncharacterized protein</fullName>
    </submittedName>
</protein>
<keyword evidence="3" id="KW-1185">Reference proteome</keyword>
<dbReference type="InParanoid" id="E9GJR0"/>
<gene>
    <name evidence="2" type="ORF">DAPPUDRAFT_318814</name>
</gene>
<dbReference type="EMBL" id="GL732548">
    <property type="protein sequence ID" value="EFX80272.1"/>
    <property type="molecule type" value="Genomic_DNA"/>
</dbReference>
<proteinExistence type="predicted"/>
<dbReference type="Proteomes" id="UP000000305">
    <property type="component" value="Unassembled WGS sequence"/>
</dbReference>
<name>E9GJR0_DAPPU</name>
<accession>E9GJR0</accession>
<evidence type="ECO:0000313" key="2">
    <source>
        <dbReference type="EMBL" id="EFX80272.1"/>
    </source>
</evidence>
<feature type="compositionally biased region" description="Polar residues" evidence="1">
    <location>
        <begin position="20"/>
        <end position="35"/>
    </location>
</feature>
<sequence length="121" mass="13714">MAMQTILKLQQTHKAKTAANIGNKSSPPTDSSSTAVGRYLKDLRKQMSMNYQKQNNVKAILKVKGRKTSDAEETYVVIDDKVSEIYTELEKPCPDKLQLMVKPRSTRRGRLTSWQQINQGT</sequence>
<feature type="region of interest" description="Disordered" evidence="1">
    <location>
        <begin position="14"/>
        <end position="36"/>
    </location>
</feature>
<evidence type="ECO:0000313" key="3">
    <source>
        <dbReference type="Proteomes" id="UP000000305"/>
    </source>
</evidence>
<dbReference type="KEGG" id="dpx:DAPPUDRAFT_318814"/>
<reference evidence="2 3" key="1">
    <citation type="journal article" date="2011" name="Science">
        <title>The ecoresponsive genome of Daphnia pulex.</title>
        <authorList>
            <person name="Colbourne J.K."/>
            <person name="Pfrender M.E."/>
            <person name="Gilbert D."/>
            <person name="Thomas W.K."/>
            <person name="Tucker A."/>
            <person name="Oakley T.H."/>
            <person name="Tokishita S."/>
            <person name="Aerts A."/>
            <person name="Arnold G.J."/>
            <person name="Basu M.K."/>
            <person name="Bauer D.J."/>
            <person name="Caceres C.E."/>
            <person name="Carmel L."/>
            <person name="Casola C."/>
            <person name="Choi J.H."/>
            <person name="Detter J.C."/>
            <person name="Dong Q."/>
            <person name="Dusheyko S."/>
            <person name="Eads B.D."/>
            <person name="Frohlich T."/>
            <person name="Geiler-Samerotte K.A."/>
            <person name="Gerlach D."/>
            <person name="Hatcher P."/>
            <person name="Jogdeo S."/>
            <person name="Krijgsveld J."/>
            <person name="Kriventseva E.V."/>
            <person name="Kultz D."/>
            <person name="Laforsch C."/>
            <person name="Lindquist E."/>
            <person name="Lopez J."/>
            <person name="Manak J.R."/>
            <person name="Muller J."/>
            <person name="Pangilinan J."/>
            <person name="Patwardhan R.P."/>
            <person name="Pitluck S."/>
            <person name="Pritham E.J."/>
            <person name="Rechtsteiner A."/>
            <person name="Rho M."/>
            <person name="Rogozin I.B."/>
            <person name="Sakarya O."/>
            <person name="Salamov A."/>
            <person name="Schaack S."/>
            <person name="Shapiro H."/>
            <person name="Shiga Y."/>
            <person name="Skalitzky C."/>
            <person name="Smith Z."/>
            <person name="Souvorov A."/>
            <person name="Sung W."/>
            <person name="Tang Z."/>
            <person name="Tsuchiya D."/>
            <person name="Tu H."/>
            <person name="Vos H."/>
            <person name="Wang M."/>
            <person name="Wolf Y.I."/>
            <person name="Yamagata H."/>
            <person name="Yamada T."/>
            <person name="Ye Y."/>
            <person name="Shaw J.R."/>
            <person name="Andrews J."/>
            <person name="Crease T.J."/>
            <person name="Tang H."/>
            <person name="Lucas S.M."/>
            <person name="Robertson H.M."/>
            <person name="Bork P."/>
            <person name="Koonin E.V."/>
            <person name="Zdobnov E.M."/>
            <person name="Grigoriev I.V."/>
            <person name="Lynch M."/>
            <person name="Boore J.L."/>
        </authorList>
    </citation>
    <scope>NUCLEOTIDE SEQUENCE [LARGE SCALE GENOMIC DNA]</scope>
</reference>
<organism evidence="2 3">
    <name type="scientific">Daphnia pulex</name>
    <name type="common">Water flea</name>
    <dbReference type="NCBI Taxonomy" id="6669"/>
    <lineage>
        <taxon>Eukaryota</taxon>
        <taxon>Metazoa</taxon>
        <taxon>Ecdysozoa</taxon>
        <taxon>Arthropoda</taxon>
        <taxon>Crustacea</taxon>
        <taxon>Branchiopoda</taxon>
        <taxon>Diplostraca</taxon>
        <taxon>Cladocera</taxon>
        <taxon>Anomopoda</taxon>
        <taxon>Daphniidae</taxon>
        <taxon>Daphnia</taxon>
    </lineage>
</organism>
<evidence type="ECO:0000256" key="1">
    <source>
        <dbReference type="SAM" id="MobiDB-lite"/>
    </source>
</evidence>